<dbReference type="InterPro" id="IPR019757">
    <property type="entry name" value="Pept_S26A_signal_pept_1_Lys-AS"/>
</dbReference>
<sequence>MTLAQEAKSESPWAIGGLVALSFVLMVLLLSLPLLVRTFLFQPFNIPSTSMMPTFLLGDYFFVSKYAYGFPAPLSSGRILGSEPARGDVVAFLLPKDTSTVFIKRVVGLPGDRIQMKQGLLHINGVPVARDRLADFVGLDPCGSDARANTKHWRETLPNGASYEILDCVDNGFYDNTNVYTVPSGHFFMLGDNRDNSTDSRVLSTVGYVPRENIIGRAGLIFFSRSPSAVRWGRIGQFVH</sequence>
<dbReference type="PANTHER" id="PTHR43390:SF1">
    <property type="entry name" value="CHLOROPLAST PROCESSING PEPTIDASE"/>
    <property type="match status" value="1"/>
</dbReference>
<evidence type="ECO:0000256" key="6">
    <source>
        <dbReference type="ARBA" id="ARBA00022801"/>
    </source>
</evidence>
<feature type="active site" evidence="7">
    <location>
        <position position="104"/>
    </location>
</feature>
<evidence type="ECO:0000256" key="1">
    <source>
        <dbReference type="ARBA" id="ARBA00000677"/>
    </source>
</evidence>
<evidence type="ECO:0000259" key="10">
    <source>
        <dbReference type="Pfam" id="PF10502"/>
    </source>
</evidence>
<accession>A0A1M7CCJ1</accession>
<evidence type="ECO:0000256" key="3">
    <source>
        <dbReference type="ARBA" id="ARBA00013208"/>
    </source>
</evidence>
<dbReference type="NCBIfam" id="TIGR02227">
    <property type="entry name" value="sigpep_I_bact"/>
    <property type="match status" value="1"/>
</dbReference>
<evidence type="ECO:0000256" key="8">
    <source>
        <dbReference type="RuleBase" id="RU003993"/>
    </source>
</evidence>
<feature type="active site" evidence="7">
    <location>
        <position position="50"/>
    </location>
</feature>
<keyword evidence="5 8" id="KW-0645">Protease</keyword>
<comment type="catalytic activity">
    <reaction evidence="1 8">
        <text>Cleavage of hydrophobic, N-terminal signal or leader sequences from secreted and periplasmic proteins.</text>
        <dbReference type="EC" id="3.4.21.89"/>
    </reaction>
</comment>
<evidence type="ECO:0000256" key="2">
    <source>
        <dbReference type="ARBA" id="ARBA00009370"/>
    </source>
</evidence>
<dbReference type="CDD" id="cd06530">
    <property type="entry name" value="S26_SPase_I"/>
    <property type="match status" value="1"/>
</dbReference>
<dbReference type="PROSITE" id="PS00501">
    <property type="entry name" value="SPASE_I_1"/>
    <property type="match status" value="1"/>
</dbReference>
<proteinExistence type="inferred from homology"/>
<dbReference type="Gene3D" id="2.10.109.10">
    <property type="entry name" value="Umud Fragment, subunit A"/>
    <property type="match status" value="1"/>
</dbReference>
<dbReference type="PANTHER" id="PTHR43390">
    <property type="entry name" value="SIGNAL PEPTIDASE I"/>
    <property type="match status" value="1"/>
</dbReference>
<dbReference type="GO" id="GO:0009003">
    <property type="term" value="F:signal peptidase activity"/>
    <property type="evidence" value="ECO:0007669"/>
    <property type="project" value="UniProtKB-EC"/>
</dbReference>
<dbReference type="RefSeq" id="WP_079543633.1">
    <property type="nucleotide sequence ID" value="NZ_LT670844.1"/>
</dbReference>
<dbReference type="EMBL" id="LT670844">
    <property type="protein sequence ID" value="SHL64599.1"/>
    <property type="molecule type" value="Genomic_DNA"/>
</dbReference>
<evidence type="ECO:0000313" key="11">
    <source>
        <dbReference type="EMBL" id="SHL64599.1"/>
    </source>
</evidence>
<protein>
    <recommendedName>
        <fullName evidence="4 8">Signal peptidase I</fullName>
        <ecNumber evidence="3 8">3.4.21.89</ecNumber>
    </recommendedName>
</protein>
<name>A0A1M7CCJ1_9BRAD</name>
<organism evidence="11 12">
    <name type="scientific">Bradyrhizobium lablabi</name>
    <dbReference type="NCBI Taxonomy" id="722472"/>
    <lineage>
        <taxon>Bacteria</taxon>
        <taxon>Pseudomonadati</taxon>
        <taxon>Pseudomonadota</taxon>
        <taxon>Alphaproteobacteria</taxon>
        <taxon>Hyphomicrobiales</taxon>
        <taxon>Nitrobacteraceae</taxon>
        <taxon>Bradyrhizobium</taxon>
    </lineage>
</organism>
<dbReference type="GO" id="GO:0016020">
    <property type="term" value="C:membrane"/>
    <property type="evidence" value="ECO:0007669"/>
    <property type="project" value="UniProtKB-SubCell"/>
</dbReference>
<dbReference type="PRINTS" id="PR00727">
    <property type="entry name" value="LEADERPTASE"/>
</dbReference>
<dbReference type="AlphaFoldDB" id="A0A1M7CCJ1"/>
<dbReference type="InterPro" id="IPR019756">
    <property type="entry name" value="Pept_S26A_signal_pept_1_Ser-AS"/>
</dbReference>
<reference evidence="11 12" key="1">
    <citation type="submission" date="2016-11" db="EMBL/GenBank/DDBJ databases">
        <authorList>
            <person name="Jaros S."/>
            <person name="Januszkiewicz K."/>
            <person name="Wedrychowicz H."/>
        </authorList>
    </citation>
    <scope>NUCLEOTIDE SEQUENCE [LARGE SCALE GENOMIC DNA]</scope>
    <source>
        <strain evidence="11 12">GAS499</strain>
    </source>
</reference>
<dbReference type="SUPFAM" id="SSF51306">
    <property type="entry name" value="LexA/Signal peptidase"/>
    <property type="match status" value="1"/>
</dbReference>
<evidence type="ECO:0000256" key="5">
    <source>
        <dbReference type="ARBA" id="ARBA00022670"/>
    </source>
</evidence>
<dbReference type="EC" id="3.4.21.89" evidence="3 8"/>
<dbReference type="Proteomes" id="UP000189935">
    <property type="component" value="Chromosome I"/>
</dbReference>
<evidence type="ECO:0000313" key="12">
    <source>
        <dbReference type="Proteomes" id="UP000189935"/>
    </source>
</evidence>
<dbReference type="PROSITE" id="PS00760">
    <property type="entry name" value="SPASE_I_2"/>
    <property type="match status" value="1"/>
</dbReference>
<evidence type="ECO:0000256" key="9">
    <source>
        <dbReference type="RuleBase" id="RU362042"/>
    </source>
</evidence>
<dbReference type="InterPro" id="IPR019758">
    <property type="entry name" value="Pept_S26A_signal_pept_1_CS"/>
</dbReference>
<dbReference type="InterPro" id="IPR036286">
    <property type="entry name" value="LexA/Signal_pep-like_sf"/>
</dbReference>
<dbReference type="GO" id="GO:0004252">
    <property type="term" value="F:serine-type endopeptidase activity"/>
    <property type="evidence" value="ECO:0007669"/>
    <property type="project" value="InterPro"/>
</dbReference>
<feature type="domain" description="Peptidase S26" evidence="10">
    <location>
        <begin position="24"/>
        <end position="222"/>
    </location>
</feature>
<evidence type="ECO:0000256" key="4">
    <source>
        <dbReference type="ARBA" id="ARBA00019232"/>
    </source>
</evidence>
<dbReference type="OrthoDB" id="9815782at2"/>
<dbReference type="InterPro" id="IPR019533">
    <property type="entry name" value="Peptidase_S26"/>
</dbReference>
<comment type="similarity">
    <text evidence="2 9">Belongs to the peptidase S26 family.</text>
</comment>
<evidence type="ECO:0000256" key="7">
    <source>
        <dbReference type="PIRSR" id="PIRSR600223-1"/>
    </source>
</evidence>
<dbReference type="Pfam" id="PF10502">
    <property type="entry name" value="Peptidase_S26"/>
    <property type="match status" value="1"/>
</dbReference>
<comment type="subcellular location">
    <subcellularLocation>
        <location evidence="9">Membrane</location>
        <topology evidence="9">Single-pass type II membrane protein</topology>
    </subcellularLocation>
</comment>
<gene>
    <name evidence="11" type="ORF">SAMN05444159_6436</name>
</gene>
<keyword evidence="8" id="KW-1133">Transmembrane helix</keyword>
<keyword evidence="6 8" id="KW-0378">Hydrolase</keyword>
<dbReference type="InterPro" id="IPR000223">
    <property type="entry name" value="Pept_S26A_signal_pept_1"/>
</dbReference>
<keyword evidence="8" id="KW-0812">Transmembrane</keyword>
<dbReference type="PROSITE" id="PS00761">
    <property type="entry name" value="SPASE_I_3"/>
    <property type="match status" value="1"/>
</dbReference>
<dbReference type="GO" id="GO:0006465">
    <property type="term" value="P:signal peptide processing"/>
    <property type="evidence" value="ECO:0007669"/>
    <property type="project" value="InterPro"/>
</dbReference>
<feature type="transmembrane region" description="Helical" evidence="8">
    <location>
        <begin position="12"/>
        <end position="36"/>
    </location>
</feature>
<keyword evidence="8" id="KW-0472">Membrane</keyword>